<keyword evidence="9" id="KW-1185">Reference proteome</keyword>
<dbReference type="Proteomes" id="UP001378592">
    <property type="component" value="Unassembled WGS sequence"/>
</dbReference>
<evidence type="ECO:0000313" key="9">
    <source>
        <dbReference type="Proteomes" id="UP001378592"/>
    </source>
</evidence>
<keyword evidence="3 7" id="KW-0378">Hydrolase</keyword>
<dbReference type="EMBL" id="JAZDUA010000277">
    <property type="protein sequence ID" value="KAK7862395.1"/>
    <property type="molecule type" value="Genomic_DNA"/>
</dbReference>
<dbReference type="InterPro" id="IPR007000">
    <property type="entry name" value="PLipase_B-like"/>
</dbReference>
<dbReference type="GO" id="GO:0009395">
    <property type="term" value="P:phospholipid catabolic process"/>
    <property type="evidence" value="ECO:0007669"/>
    <property type="project" value="TreeGrafter"/>
</dbReference>
<sequence length="579" mass="65355">MASTALREIVFLGITFLLFSLSEASTKYYTVQYVTLDESKGAQIHTADVTNFEDVPANWVAKAIFDNQINKTGWSFLELQSNGQATDEDQVYAAGVLEGYVTSELIYEHWFNTMKGFCDGREKTCRRIQKYLDKNNQWIKANIDSKEKKDPYWYQVKLFYIQLKGIKDGYNRGIKDASKHLKLNDLLWHNIQGDLEDLTTIFGPRVRSGGGRVTHEERWSRVLGSGSCSALVKVLPGATDLLVGHDTWSSYQNMLRVEKLYILPLRRLAGSPARVPGVAMSFSSYPGIVTSGDDFYIMSSGLVTLETTIGVNNDSLWKFVRPSQVLETVRSMVANRLAVGGRAWAALFRDYNSGTYNNQWMVVDYARWRAAGPEARARRLPSGLLWVLEQLPGLVVASDRTDALRARSYWPSYNAPSFQEVFNASGTQALVDKFGDWFSYERTPRALIFKRDQGRVRDLTSMLAMLEYNDFRRDPLSRCACQPPYSAENAIAARNDLNPANGTYPFGALGHRSHGAIDTKITSSVLASRMVMMARSGPVFNAHLPPFRWSTVDFGATTPHVGHPDLWTFPPVTYIWRWV</sequence>
<reference evidence="8 9" key="1">
    <citation type="submission" date="2024-03" db="EMBL/GenBank/DDBJ databases">
        <title>The genome assembly and annotation of the cricket Gryllus longicercus Weissman &amp; Gray.</title>
        <authorList>
            <person name="Szrajer S."/>
            <person name="Gray D."/>
            <person name="Ylla G."/>
        </authorList>
    </citation>
    <scope>NUCLEOTIDE SEQUENCE [LARGE SCALE GENOMIC DNA]</scope>
    <source>
        <strain evidence="8">DAG 2021-001</strain>
        <tissue evidence="8">Whole body minus gut</tissue>
    </source>
</reference>
<protein>
    <recommendedName>
        <fullName evidence="7">Phospholipase B-like</fullName>
        <ecNumber evidence="7">3.1.1.-</ecNumber>
    </recommendedName>
</protein>
<dbReference type="GO" id="GO:0004620">
    <property type="term" value="F:phospholipase activity"/>
    <property type="evidence" value="ECO:0007669"/>
    <property type="project" value="InterPro"/>
</dbReference>
<dbReference type="Pfam" id="PF04916">
    <property type="entry name" value="Phospholip_B"/>
    <property type="match status" value="1"/>
</dbReference>
<name>A0AAN9Z5H6_9ORTH</name>
<evidence type="ECO:0000256" key="4">
    <source>
        <dbReference type="ARBA" id="ARBA00022963"/>
    </source>
</evidence>
<dbReference type="GO" id="GO:0005576">
    <property type="term" value="C:extracellular region"/>
    <property type="evidence" value="ECO:0007669"/>
    <property type="project" value="TreeGrafter"/>
</dbReference>
<dbReference type="PANTHER" id="PTHR12370:SF3">
    <property type="entry name" value="PHOSPHOLIPASE B-LIKE 2-RELATED"/>
    <property type="match status" value="1"/>
</dbReference>
<accession>A0AAN9Z5H6</accession>
<feature type="chain" id="PRO_5042664598" description="Phospholipase B-like" evidence="7">
    <location>
        <begin position="25"/>
        <end position="579"/>
    </location>
</feature>
<dbReference type="PANTHER" id="PTHR12370">
    <property type="entry name" value="PHOSPHOLIPASE B-RELATED"/>
    <property type="match status" value="1"/>
</dbReference>
<dbReference type="AlphaFoldDB" id="A0AAN9Z5H6"/>
<gene>
    <name evidence="8" type="ORF">R5R35_004170</name>
</gene>
<keyword evidence="2 7" id="KW-0732">Signal</keyword>
<evidence type="ECO:0000313" key="8">
    <source>
        <dbReference type="EMBL" id="KAK7862395.1"/>
    </source>
</evidence>
<keyword evidence="4 7" id="KW-0442">Lipid degradation</keyword>
<evidence type="ECO:0000256" key="6">
    <source>
        <dbReference type="ARBA" id="ARBA00023180"/>
    </source>
</evidence>
<evidence type="ECO:0000256" key="2">
    <source>
        <dbReference type="ARBA" id="ARBA00022729"/>
    </source>
</evidence>
<evidence type="ECO:0000256" key="1">
    <source>
        <dbReference type="ARBA" id="ARBA00007835"/>
    </source>
</evidence>
<keyword evidence="5 7" id="KW-0443">Lipid metabolism</keyword>
<comment type="caution">
    <text evidence="8">The sequence shown here is derived from an EMBL/GenBank/DDBJ whole genome shotgun (WGS) entry which is preliminary data.</text>
</comment>
<dbReference type="Gene3D" id="3.60.60.30">
    <property type="match status" value="1"/>
</dbReference>
<evidence type="ECO:0000256" key="5">
    <source>
        <dbReference type="ARBA" id="ARBA00023098"/>
    </source>
</evidence>
<evidence type="ECO:0000256" key="7">
    <source>
        <dbReference type="RuleBase" id="RU364138"/>
    </source>
</evidence>
<proteinExistence type="inferred from homology"/>
<dbReference type="EC" id="3.1.1.-" evidence="7"/>
<comment type="function">
    <text evidence="7">Putative phospholipase.</text>
</comment>
<organism evidence="8 9">
    <name type="scientific">Gryllus longicercus</name>
    <dbReference type="NCBI Taxonomy" id="2509291"/>
    <lineage>
        <taxon>Eukaryota</taxon>
        <taxon>Metazoa</taxon>
        <taxon>Ecdysozoa</taxon>
        <taxon>Arthropoda</taxon>
        <taxon>Hexapoda</taxon>
        <taxon>Insecta</taxon>
        <taxon>Pterygota</taxon>
        <taxon>Neoptera</taxon>
        <taxon>Polyneoptera</taxon>
        <taxon>Orthoptera</taxon>
        <taxon>Ensifera</taxon>
        <taxon>Gryllidea</taxon>
        <taxon>Grylloidea</taxon>
        <taxon>Gryllidae</taxon>
        <taxon>Gryllinae</taxon>
        <taxon>Gryllus</taxon>
    </lineage>
</organism>
<evidence type="ECO:0000256" key="3">
    <source>
        <dbReference type="ARBA" id="ARBA00022801"/>
    </source>
</evidence>
<comment type="similarity">
    <text evidence="1 7">Belongs to the phospholipase B-like family.</text>
</comment>
<feature type="signal peptide" evidence="7">
    <location>
        <begin position="1"/>
        <end position="24"/>
    </location>
</feature>
<keyword evidence="6" id="KW-0325">Glycoprotein</keyword>